<dbReference type="Proteomes" id="UP001634394">
    <property type="component" value="Unassembled WGS sequence"/>
</dbReference>
<keyword evidence="3" id="KW-1185">Reference proteome</keyword>
<organism evidence="2 3">
    <name type="scientific">Sinanodonta woodiana</name>
    <name type="common">Chinese pond mussel</name>
    <name type="synonym">Anodonta woodiana</name>
    <dbReference type="NCBI Taxonomy" id="1069815"/>
    <lineage>
        <taxon>Eukaryota</taxon>
        <taxon>Metazoa</taxon>
        <taxon>Spiralia</taxon>
        <taxon>Lophotrochozoa</taxon>
        <taxon>Mollusca</taxon>
        <taxon>Bivalvia</taxon>
        <taxon>Autobranchia</taxon>
        <taxon>Heteroconchia</taxon>
        <taxon>Palaeoheterodonta</taxon>
        <taxon>Unionida</taxon>
        <taxon>Unionoidea</taxon>
        <taxon>Unionidae</taxon>
        <taxon>Unioninae</taxon>
        <taxon>Sinanodonta</taxon>
    </lineage>
</organism>
<reference evidence="2 3" key="1">
    <citation type="submission" date="2024-11" db="EMBL/GenBank/DDBJ databases">
        <title>Chromosome-level genome assembly of the freshwater bivalve Anodonta woodiana.</title>
        <authorList>
            <person name="Chen X."/>
        </authorList>
    </citation>
    <scope>NUCLEOTIDE SEQUENCE [LARGE SCALE GENOMIC DNA]</scope>
    <source>
        <strain evidence="2">MN2024</strain>
        <tissue evidence="2">Gills</tissue>
    </source>
</reference>
<name>A0ABD3XQL4_SINWO</name>
<gene>
    <name evidence="2" type="ORF">ACJMK2_000875</name>
</gene>
<proteinExistence type="predicted"/>
<dbReference type="EMBL" id="JBJQND010000001">
    <property type="protein sequence ID" value="KAL3888509.1"/>
    <property type="molecule type" value="Genomic_DNA"/>
</dbReference>
<feature type="domain" description="DZIP3-like HEPN" evidence="1">
    <location>
        <begin position="37"/>
        <end position="172"/>
    </location>
</feature>
<sequence length="180" mass="20280">MNHARLCIAIVTVCGNAMREILSTHVPSSYTDIYQAILANKSMLTSRQGRPLLNKDQIKVVFPDPQGKKTGKVDQFDLSLLYTLIKNISTVPNPGNGWGNDPNDQPRDNSLGASVERIRSYRNHIIGHSMDVKISQQDFEDYWNKIDAVLSDIERELGTQGYRGQLEKQKTQVISIYEAC</sequence>
<dbReference type="Pfam" id="PF18738">
    <property type="entry name" value="HEPN_DZIP3"/>
    <property type="match status" value="1"/>
</dbReference>
<evidence type="ECO:0000259" key="1">
    <source>
        <dbReference type="Pfam" id="PF18738"/>
    </source>
</evidence>
<protein>
    <recommendedName>
        <fullName evidence="1">DZIP3-like HEPN domain-containing protein</fullName>
    </recommendedName>
</protein>
<evidence type="ECO:0000313" key="3">
    <source>
        <dbReference type="Proteomes" id="UP001634394"/>
    </source>
</evidence>
<accession>A0ABD3XQL4</accession>
<dbReference type="InterPro" id="IPR041249">
    <property type="entry name" value="HEPN_DZIP3"/>
</dbReference>
<dbReference type="AlphaFoldDB" id="A0ABD3XQL4"/>
<comment type="caution">
    <text evidence="2">The sequence shown here is derived from an EMBL/GenBank/DDBJ whole genome shotgun (WGS) entry which is preliminary data.</text>
</comment>
<evidence type="ECO:0000313" key="2">
    <source>
        <dbReference type="EMBL" id="KAL3888509.1"/>
    </source>
</evidence>